<dbReference type="CDD" id="cd04591">
    <property type="entry name" value="CBS_pair_voltage-gated_CLC_euk_bac"/>
    <property type="match status" value="1"/>
</dbReference>
<dbReference type="GO" id="GO:0030424">
    <property type="term" value="C:axon"/>
    <property type="evidence" value="ECO:0007669"/>
    <property type="project" value="UniProtKB-SubCell"/>
</dbReference>
<comment type="subcellular location">
    <subcellularLocation>
        <location evidence="3">Basolateral cell membrane</location>
        <topology evidence="3">Multi-pass membrane protein</topology>
    </subcellularLocation>
    <subcellularLocation>
        <location evidence="2">Cell projection</location>
        <location evidence="2">Axon</location>
    </subcellularLocation>
    <subcellularLocation>
        <location evidence="1">Cell projection</location>
        <location evidence="1">Dendritic spine membrane</location>
        <topology evidence="1">Multi-pass membrane protein</topology>
    </subcellularLocation>
</comment>
<dbReference type="GO" id="GO:0034707">
    <property type="term" value="C:chloride channel complex"/>
    <property type="evidence" value="ECO:0007669"/>
    <property type="project" value="UniProtKB-KW"/>
</dbReference>
<dbReference type="GO" id="GO:0005247">
    <property type="term" value="F:voltage-gated chloride channel activity"/>
    <property type="evidence" value="ECO:0007669"/>
    <property type="project" value="InterPro"/>
</dbReference>
<dbReference type="InterPro" id="IPR014743">
    <property type="entry name" value="Cl-channel_core"/>
</dbReference>
<dbReference type="GO" id="GO:0032591">
    <property type="term" value="C:dendritic spine membrane"/>
    <property type="evidence" value="ECO:0007669"/>
    <property type="project" value="UniProtKB-SubCell"/>
</dbReference>
<evidence type="ECO:0000256" key="12">
    <source>
        <dbReference type="ARBA" id="ARBA00022989"/>
    </source>
</evidence>
<evidence type="ECO:0000256" key="23">
    <source>
        <dbReference type="ARBA" id="ARBA00024167"/>
    </source>
</evidence>
<evidence type="ECO:0000256" key="2">
    <source>
        <dbReference type="ARBA" id="ARBA00004489"/>
    </source>
</evidence>
<keyword evidence="14" id="KW-0406">Ion transport</keyword>
<evidence type="ECO:0000256" key="7">
    <source>
        <dbReference type="ARBA" id="ARBA00022475"/>
    </source>
</evidence>
<evidence type="ECO:0000256" key="9">
    <source>
        <dbReference type="ARBA" id="ARBA00022692"/>
    </source>
</evidence>
<comment type="catalytic activity">
    <reaction evidence="22">
        <text>iodide(out) = iodide(in)</text>
        <dbReference type="Rhea" id="RHEA:66324"/>
        <dbReference type="ChEBI" id="CHEBI:16382"/>
    </reaction>
</comment>
<evidence type="ECO:0000256" key="10">
    <source>
        <dbReference type="ARBA" id="ARBA00022737"/>
    </source>
</evidence>
<evidence type="ECO:0000256" key="11">
    <source>
        <dbReference type="ARBA" id="ARBA00022882"/>
    </source>
</evidence>
<feature type="transmembrane region" description="Helical" evidence="29">
    <location>
        <begin position="81"/>
        <end position="103"/>
    </location>
</feature>
<protein>
    <recommendedName>
        <fullName evidence="5">Chloride channel protein 2</fullName>
    </recommendedName>
</protein>
<evidence type="ECO:0000256" key="14">
    <source>
        <dbReference type="ARBA" id="ARBA00023065"/>
    </source>
</evidence>
<dbReference type="PRINTS" id="PR00762">
    <property type="entry name" value="CLCHANNEL"/>
</dbReference>
<dbReference type="InterPro" id="IPR001807">
    <property type="entry name" value="ClC"/>
</dbReference>
<organism evidence="30">
    <name type="scientific">Ursus maritimus</name>
    <name type="common">Polar bear</name>
    <name type="synonym">Thalarctos maritimus</name>
    <dbReference type="NCBI Taxonomy" id="29073"/>
    <lineage>
        <taxon>Eukaryota</taxon>
        <taxon>Metazoa</taxon>
        <taxon>Chordata</taxon>
        <taxon>Craniata</taxon>
        <taxon>Vertebrata</taxon>
        <taxon>Euteleostomi</taxon>
        <taxon>Mammalia</taxon>
        <taxon>Eutheria</taxon>
        <taxon>Laurasiatheria</taxon>
        <taxon>Carnivora</taxon>
        <taxon>Caniformia</taxon>
        <taxon>Ursidae</taxon>
        <taxon>Ursus</taxon>
    </lineage>
</organism>
<evidence type="ECO:0000256" key="8">
    <source>
        <dbReference type="ARBA" id="ARBA00022553"/>
    </source>
</evidence>
<keyword evidence="6" id="KW-0813">Transport</keyword>
<evidence type="ECO:0000256" key="26">
    <source>
        <dbReference type="ARBA" id="ARBA00036895"/>
    </source>
</evidence>
<evidence type="ECO:0000256" key="4">
    <source>
        <dbReference type="ARBA" id="ARBA00005423"/>
    </source>
</evidence>
<keyword evidence="11" id="KW-0851">Voltage-gated channel</keyword>
<evidence type="ECO:0000256" key="21">
    <source>
        <dbReference type="ARBA" id="ARBA00023303"/>
    </source>
</evidence>
<keyword evidence="15" id="KW-0129">CBS domain</keyword>
<evidence type="ECO:0000256" key="17">
    <source>
        <dbReference type="ARBA" id="ARBA00023173"/>
    </source>
</evidence>
<dbReference type="InterPro" id="IPR002244">
    <property type="entry name" value="Cl-channel-2"/>
</dbReference>
<evidence type="ECO:0000256" key="19">
    <source>
        <dbReference type="ARBA" id="ARBA00023257"/>
    </source>
</evidence>
<keyword evidence="9 29" id="KW-0812">Transmembrane</keyword>
<evidence type="ECO:0000256" key="28">
    <source>
        <dbReference type="SAM" id="MobiDB-lite"/>
    </source>
</evidence>
<evidence type="ECO:0000256" key="20">
    <source>
        <dbReference type="ARBA" id="ARBA00023273"/>
    </source>
</evidence>
<dbReference type="CDD" id="cd03683">
    <property type="entry name" value="ClC_1_like"/>
    <property type="match status" value="1"/>
</dbReference>
<keyword evidence="16 29" id="KW-0472">Membrane</keyword>
<keyword evidence="13" id="KW-0770">Synapse</keyword>
<feature type="transmembrane region" description="Helical" evidence="29">
    <location>
        <begin position="198"/>
        <end position="220"/>
    </location>
</feature>
<keyword evidence="10" id="KW-0677">Repeat</keyword>
<accession>A0A452TFM6</accession>
<dbReference type="AlphaFoldDB" id="A0A452TFM6"/>
<feature type="transmembrane region" description="Helical" evidence="29">
    <location>
        <begin position="317"/>
        <end position="339"/>
    </location>
</feature>
<evidence type="ECO:0000256" key="22">
    <source>
        <dbReference type="ARBA" id="ARBA00024145"/>
    </source>
</evidence>
<dbReference type="PANTHER" id="PTHR45720:SF6">
    <property type="entry name" value="CHLORIDE CHANNEL PROTEIN 2"/>
    <property type="match status" value="1"/>
</dbReference>
<comment type="catalytic activity">
    <reaction evidence="25">
        <text>bromide(in) = bromide(out)</text>
        <dbReference type="Rhea" id="RHEA:75383"/>
        <dbReference type="ChEBI" id="CHEBI:15858"/>
    </reaction>
</comment>
<evidence type="ECO:0000256" key="25">
    <source>
        <dbReference type="ARBA" id="ARBA00035085"/>
    </source>
</evidence>
<keyword evidence="19" id="KW-0628">Postsynaptic cell membrane</keyword>
<dbReference type="Gene3D" id="1.10.3080.10">
    <property type="entry name" value="Clc chloride channel"/>
    <property type="match status" value="1"/>
</dbReference>
<keyword evidence="7" id="KW-1003">Cell membrane</keyword>
<dbReference type="Gene3D" id="3.10.580.10">
    <property type="entry name" value="CBS-domain"/>
    <property type="match status" value="1"/>
</dbReference>
<dbReference type="FunFam" id="3.10.580.10:FF:000019">
    <property type="entry name" value="Chloride voltage-gated channel 2"/>
    <property type="match status" value="1"/>
</dbReference>
<evidence type="ECO:0000256" key="29">
    <source>
        <dbReference type="SAM" id="Phobius"/>
    </source>
</evidence>
<comment type="catalytic activity">
    <reaction evidence="26">
        <text>thiocyanate(in) = thiocyanate(out)</text>
        <dbReference type="Rhea" id="RHEA:75347"/>
        <dbReference type="ChEBI" id="CHEBI:18022"/>
    </reaction>
</comment>
<keyword evidence="20" id="KW-0966">Cell projection</keyword>
<evidence type="ECO:0000256" key="16">
    <source>
        <dbReference type="ARBA" id="ARBA00023136"/>
    </source>
</evidence>
<evidence type="ECO:0000256" key="13">
    <source>
        <dbReference type="ARBA" id="ARBA00023018"/>
    </source>
</evidence>
<evidence type="ECO:0000256" key="18">
    <source>
        <dbReference type="ARBA" id="ARBA00023214"/>
    </source>
</evidence>
<feature type="transmembrane region" description="Helical" evidence="29">
    <location>
        <begin position="124"/>
        <end position="146"/>
    </location>
</feature>
<dbReference type="FunFam" id="1.10.3080.10:FF:000003">
    <property type="entry name" value="Chloride channel 2"/>
    <property type="match status" value="1"/>
</dbReference>
<dbReference type="SUPFAM" id="SSF81340">
    <property type="entry name" value="Clc chloride channel"/>
    <property type="match status" value="1"/>
</dbReference>
<keyword evidence="21" id="KW-0407">Ion channel</keyword>
<reference evidence="30" key="1">
    <citation type="submission" date="2019-03" db="UniProtKB">
        <authorList>
            <consortium name="Ensembl"/>
        </authorList>
    </citation>
    <scope>IDENTIFICATION</scope>
</reference>
<feature type="transmembrane region" description="Helical" evidence="29">
    <location>
        <begin position="360"/>
        <end position="379"/>
    </location>
</feature>
<dbReference type="PRINTS" id="PR01113">
    <property type="entry name" value="CLCHANNEL2"/>
</dbReference>
<dbReference type="Pfam" id="PF00654">
    <property type="entry name" value="Voltage_CLC"/>
    <property type="match status" value="1"/>
</dbReference>
<comment type="subunit">
    <text evidence="27">Homodimer. Interacts with auxiliary subunit HEPACAM.</text>
</comment>
<feature type="transmembrane region" description="Helical" evidence="29">
    <location>
        <begin position="275"/>
        <end position="292"/>
    </location>
</feature>
<gene>
    <name evidence="30" type="primary">CLCN2</name>
</gene>
<evidence type="ECO:0000256" key="3">
    <source>
        <dbReference type="ARBA" id="ARBA00004554"/>
    </source>
</evidence>
<comment type="catalytic activity">
    <reaction evidence="23">
        <text>chloride(in) = chloride(out)</text>
        <dbReference type="Rhea" id="RHEA:29823"/>
        <dbReference type="ChEBI" id="CHEBI:17996"/>
    </reaction>
</comment>
<evidence type="ECO:0000256" key="6">
    <source>
        <dbReference type="ARBA" id="ARBA00022448"/>
    </source>
</evidence>
<comment type="similarity">
    <text evidence="4">Belongs to the chloride channel (TC 2.A.49) family. ClC-2/CLCN2 subfamily.</text>
</comment>
<dbReference type="GO" id="GO:0016323">
    <property type="term" value="C:basolateral plasma membrane"/>
    <property type="evidence" value="ECO:0007669"/>
    <property type="project" value="UniProtKB-SubCell"/>
</dbReference>
<proteinExistence type="inferred from homology"/>
<dbReference type="OMA" id="ACFMFNN"/>
<evidence type="ECO:0000256" key="15">
    <source>
        <dbReference type="ARBA" id="ARBA00023122"/>
    </source>
</evidence>
<dbReference type="Ensembl" id="ENSUMAT00000008262.1">
    <property type="protein sequence ID" value="ENSUMAP00000006881.1"/>
    <property type="gene ID" value="ENSUMAG00000005267.1"/>
</dbReference>
<evidence type="ECO:0000256" key="1">
    <source>
        <dbReference type="ARBA" id="ARBA00004332"/>
    </source>
</evidence>
<evidence type="ECO:0000256" key="27">
    <source>
        <dbReference type="ARBA" id="ARBA00046437"/>
    </source>
</evidence>
<dbReference type="GeneTree" id="ENSGT00940000155439"/>
<keyword evidence="8" id="KW-0597">Phosphoprotein</keyword>
<keyword evidence="18" id="KW-0868">Chloride</keyword>
<comment type="catalytic activity">
    <reaction evidence="24">
        <text>nitrate(in) = nitrate(out)</text>
        <dbReference type="Rhea" id="RHEA:34923"/>
        <dbReference type="ChEBI" id="CHEBI:17632"/>
    </reaction>
</comment>
<keyword evidence="12 29" id="KW-1133">Transmembrane helix</keyword>
<feature type="region of interest" description="Disordered" evidence="28">
    <location>
        <begin position="752"/>
        <end position="794"/>
    </location>
</feature>
<dbReference type="SUPFAM" id="SSF54631">
    <property type="entry name" value="CBS-domain pair"/>
    <property type="match status" value="1"/>
</dbReference>
<dbReference type="PANTHER" id="PTHR45720">
    <property type="entry name" value="CHLORIDE CHANNEL PROTEIN 2"/>
    <property type="match status" value="1"/>
</dbReference>
<dbReference type="InterPro" id="IPR050970">
    <property type="entry name" value="Cl_channel_volt-gated"/>
</dbReference>
<evidence type="ECO:0000313" key="30">
    <source>
        <dbReference type="Ensembl" id="ENSUMAP00000006881"/>
    </source>
</evidence>
<evidence type="ECO:0000256" key="5">
    <source>
        <dbReference type="ARBA" id="ARBA00017377"/>
    </source>
</evidence>
<evidence type="ECO:0000256" key="24">
    <source>
        <dbReference type="ARBA" id="ARBA00035073"/>
    </source>
</evidence>
<sequence length="794" mass="86849">MDRAVAPDAAVRPGLRRETWLSCAVLGGTGVTELPTERWEVGGGGGGRSTLVLAGPFFPSLLSVCSVRCHKFLVSRVGEDWIFLVLLGLLMALVSWAMDYAIAACLQAQQWMSRGLNTNLLLQYLAWVTYPIVLITFSAGFTQILAPQAVGSGIPEMKTILRGVVLKEYLTLKTFVAKVIGLTCALGSGMPLGKEGPFVHIASMCAALLSKFLSLFGGIYENESRNTEMLAAACAVGVGCCFTSSGARPWSLTGVLFSIEVTSTFFAVRNYWRGFFAATFSAFIFRVLAVWNRDEETITALFKTRFRLDFPFDLQELPAFAVIGIASGFGGALFVYLNRKIVQVMRKQKTINRFLMKKRLLFPALVTLLISTLTFPPGFGQFMAGQLSQKETLVTLFDNRTWVRQGLVEDLEPPGTSQAWSPPRANVFLTLVIFILMKFWMSALATTIPVPCGAFMPVFVIGESSAACGPSLHPSHLLAVPSLPGSGFWSRAAALAGAVTHTVSTAVIVFELTGQIAHILPVMIAVILANAVAQSLQPSLYDSIIRIKKLPYLPELGWVEDIMVRDVPHVALSCTFRDLRLALHRTKGRMLALVESPESMILLGSIERSQVVALLGAQLSPARRRQYIQERPLPLLIRRVLLGPAFKEMRAAIGTFPLILLVSPSQILEWEEQQLDEPVNFSDCKIDPAPFQLVERTSLHKTHTIFSLLGVDHAYVTSIGRLIGIVTLKELRKAIEGSVTAQGVKVRPPLASFRDSATSSSDTETTEVHALWGPRSHHGLPREGSPSDSDDKCQ</sequence>
<name>A0A452TFM6_URSMA</name>
<keyword evidence="17" id="KW-0869">Chloride channel</keyword>
<dbReference type="InterPro" id="IPR046342">
    <property type="entry name" value="CBS_dom_sf"/>
</dbReference>